<feature type="region of interest" description="Disordered" evidence="8">
    <location>
        <begin position="471"/>
        <end position="520"/>
    </location>
</feature>
<proteinExistence type="predicted"/>
<dbReference type="RefSeq" id="XP_041138867.1">
    <property type="nucleotide sequence ID" value="XM_041281076.1"/>
</dbReference>
<accession>A0A871RCN1</accession>
<feature type="domain" description="Letm1 RBD" evidence="10">
    <location>
        <begin position="223"/>
        <end position="416"/>
    </location>
</feature>
<evidence type="ECO:0000256" key="9">
    <source>
        <dbReference type="SAM" id="Phobius"/>
    </source>
</evidence>
<dbReference type="PANTHER" id="PTHR14009">
    <property type="entry name" value="LEUCINE ZIPPER-EF-HAND CONTAINING TRANSMEMBRANE PROTEIN"/>
    <property type="match status" value="1"/>
</dbReference>
<organism evidence="11 12">
    <name type="scientific">Dekkera bruxellensis</name>
    <name type="common">Brettanomyces custersii</name>
    <dbReference type="NCBI Taxonomy" id="5007"/>
    <lineage>
        <taxon>Eukaryota</taxon>
        <taxon>Fungi</taxon>
        <taxon>Dikarya</taxon>
        <taxon>Ascomycota</taxon>
        <taxon>Saccharomycotina</taxon>
        <taxon>Pichiomycetes</taxon>
        <taxon>Pichiales</taxon>
        <taxon>Pichiaceae</taxon>
        <taxon>Brettanomyces</taxon>
    </lineage>
</organism>
<evidence type="ECO:0000256" key="6">
    <source>
        <dbReference type="ARBA" id="ARBA00023136"/>
    </source>
</evidence>
<dbReference type="InterPro" id="IPR033122">
    <property type="entry name" value="LETM1-like_RBD"/>
</dbReference>
<dbReference type="GO" id="GO:0005743">
    <property type="term" value="C:mitochondrial inner membrane"/>
    <property type="evidence" value="ECO:0007669"/>
    <property type="project" value="UniProtKB-SubCell"/>
</dbReference>
<keyword evidence="5 7" id="KW-0496">Mitochondrion</keyword>
<keyword evidence="2 9" id="KW-0812">Transmembrane</keyword>
<dbReference type="PROSITE" id="PS51758">
    <property type="entry name" value="LETM1_RBD"/>
    <property type="match status" value="1"/>
</dbReference>
<feature type="transmembrane region" description="Helical" evidence="9">
    <location>
        <begin position="177"/>
        <end position="200"/>
    </location>
</feature>
<name>A0A871RCN1_DEKBR</name>
<dbReference type="GeneID" id="64574477"/>
<dbReference type="EMBL" id="CP063137">
    <property type="protein sequence ID" value="QOU22374.1"/>
    <property type="molecule type" value="Genomic_DNA"/>
</dbReference>
<sequence length="520" mass="59924">MPGTANTFQTLATIGITARMPVGWKPAMSLMRFVAPSHPGRVLSRAHMPFGVVPRRISNMQRNFTASALFVPGLREFSTFPVARDAQKVEKKTVAKDAAKKDSKSDSKEVVAAEKKPKEVKPPLMTRVKAGFKHYWDGTKLLGMEIKVSCRLLVKMGTGYELTRREYRLLQRTIADALRLFPFAFFVIVPFAELLLPIALKLFPNLLPSTYESKLDREKKMTILRNTRTKVSHVLRSSRQKVMLPTDITDEQRADFKDFMAKFKDDKADQISKEQLMRVARLFKDDLILDNCSRSILTAMSKFINLRPYGSDQILRYRIRHKMLKIKADDRLIDYEGVDSLTTQELQVACASRGIKTYTATPQQMRTWLENWLQLRLRDKLPSTLAILVNAYTYDQPNGSVDQYEALKTVLTALPIEFYHAQELHVDQDNATFTQRINVLKEQEHLIRAESAQEKDNVVLVKDKLNLDDDSEVQKRVGKQVEKEAEEERKEKEKKENEKKENEKKENEKNVNAKKSEEKK</sequence>
<evidence type="ECO:0000256" key="7">
    <source>
        <dbReference type="PROSITE-ProRule" id="PRU01094"/>
    </source>
</evidence>
<keyword evidence="3" id="KW-0999">Mitochondrion inner membrane</keyword>
<evidence type="ECO:0000256" key="4">
    <source>
        <dbReference type="ARBA" id="ARBA00022989"/>
    </source>
</evidence>
<gene>
    <name evidence="11" type="ORF">BRETT_002553</name>
</gene>
<evidence type="ECO:0000256" key="1">
    <source>
        <dbReference type="ARBA" id="ARBA00004434"/>
    </source>
</evidence>
<evidence type="ECO:0000256" key="5">
    <source>
        <dbReference type="ARBA" id="ARBA00023128"/>
    </source>
</evidence>
<dbReference type="Proteomes" id="UP000663131">
    <property type="component" value="Chromosome 9"/>
</dbReference>
<protein>
    <recommendedName>
        <fullName evidence="10">Letm1 RBD domain-containing protein</fullName>
    </recommendedName>
</protein>
<dbReference type="AlphaFoldDB" id="A0A871RCN1"/>
<evidence type="ECO:0000256" key="3">
    <source>
        <dbReference type="ARBA" id="ARBA00022792"/>
    </source>
</evidence>
<evidence type="ECO:0000256" key="2">
    <source>
        <dbReference type="ARBA" id="ARBA00022692"/>
    </source>
</evidence>
<evidence type="ECO:0000313" key="11">
    <source>
        <dbReference type="EMBL" id="QOU22374.1"/>
    </source>
</evidence>
<reference evidence="11" key="2">
    <citation type="journal article" name="BMC Genomics">
        <title>New genome assemblies reveal patterns of domestication and adaptation across Brettanomyces (Dekkera) species.</title>
        <authorList>
            <person name="Roach M.J."/>
            <person name="Borneman A.R."/>
        </authorList>
    </citation>
    <scope>NUCLEOTIDE SEQUENCE</scope>
    <source>
        <strain evidence="11">UCD 2041</strain>
    </source>
</reference>
<keyword evidence="6 9" id="KW-0472">Membrane</keyword>
<reference evidence="11" key="1">
    <citation type="submission" date="2020-10" db="EMBL/GenBank/DDBJ databases">
        <authorList>
            <person name="Palmer J.M."/>
        </authorList>
    </citation>
    <scope>NUCLEOTIDE SEQUENCE</scope>
    <source>
        <strain evidence="11">UCD 2041</strain>
    </source>
</reference>
<dbReference type="Pfam" id="PF07766">
    <property type="entry name" value="LETM1_RBD"/>
    <property type="match status" value="1"/>
</dbReference>
<comment type="subcellular location">
    <subcellularLocation>
        <location evidence="1">Mitochondrion inner membrane</location>
        <topology evidence="1">Single-pass membrane protein</topology>
    </subcellularLocation>
</comment>
<dbReference type="PANTHER" id="PTHR14009:SF1">
    <property type="entry name" value="MITOCHONDRIAL PROTON_CALCIUM EXCHANGER PROTEIN"/>
    <property type="match status" value="1"/>
</dbReference>
<dbReference type="GO" id="GO:0030003">
    <property type="term" value="P:intracellular monoatomic cation homeostasis"/>
    <property type="evidence" value="ECO:0007669"/>
    <property type="project" value="TreeGrafter"/>
</dbReference>
<dbReference type="KEGG" id="bbrx:BRETT_002553"/>
<feature type="region of interest" description="Disordered" evidence="8">
    <location>
        <begin position="97"/>
        <end position="118"/>
    </location>
</feature>
<evidence type="ECO:0000259" key="10">
    <source>
        <dbReference type="PROSITE" id="PS51758"/>
    </source>
</evidence>
<dbReference type="OrthoDB" id="275278at2759"/>
<evidence type="ECO:0000256" key="8">
    <source>
        <dbReference type="SAM" id="MobiDB-lite"/>
    </source>
</evidence>
<dbReference type="InterPro" id="IPR044202">
    <property type="entry name" value="LETM1/MDM38-like"/>
</dbReference>
<dbReference type="GO" id="GO:0043022">
    <property type="term" value="F:ribosome binding"/>
    <property type="evidence" value="ECO:0007669"/>
    <property type="project" value="InterPro"/>
</dbReference>
<evidence type="ECO:0000313" key="12">
    <source>
        <dbReference type="Proteomes" id="UP000663131"/>
    </source>
</evidence>
<keyword evidence="4 9" id="KW-1133">Transmembrane helix</keyword>